<protein>
    <submittedName>
        <fullName evidence="2">Uncharacterized protein</fullName>
    </submittedName>
</protein>
<reference evidence="2" key="1">
    <citation type="journal article" date="2014" name="Nat. Commun.">
        <title>The rainbow trout genome provides novel insights into evolution after whole-genome duplication in vertebrates.</title>
        <authorList>
            <person name="Berthelot C."/>
            <person name="Brunet F."/>
            <person name="Chalopin D."/>
            <person name="Juanchich A."/>
            <person name="Bernard M."/>
            <person name="Noel B."/>
            <person name="Bento P."/>
            <person name="Da Silva C."/>
            <person name="Labadie K."/>
            <person name="Alberti A."/>
            <person name="Aury J.M."/>
            <person name="Louis A."/>
            <person name="Dehais P."/>
            <person name="Bardou P."/>
            <person name="Montfort J."/>
            <person name="Klopp C."/>
            <person name="Cabau C."/>
            <person name="Gaspin C."/>
            <person name="Thorgaard G.H."/>
            <person name="Boussaha M."/>
            <person name="Quillet E."/>
            <person name="Guyomard R."/>
            <person name="Galiana D."/>
            <person name="Bobe J."/>
            <person name="Volff J.N."/>
            <person name="Genet C."/>
            <person name="Wincker P."/>
            <person name="Jaillon O."/>
            <person name="Roest Crollius H."/>
            <person name="Guiguen Y."/>
        </authorList>
    </citation>
    <scope>NUCLEOTIDE SEQUENCE [LARGE SCALE GENOMIC DNA]</scope>
</reference>
<dbReference type="STRING" id="8022.A0A060VU95"/>
<dbReference type="SUPFAM" id="SSF48403">
    <property type="entry name" value="Ankyrin repeat"/>
    <property type="match status" value="1"/>
</dbReference>
<evidence type="ECO:0000313" key="3">
    <source>
        <dbReference type="Proteomes" id="UP000193380"/>
    </source>
</evidence>
<accession>A0A060VU95</accession>
<dbReference type="InterPro" id="IPR036770">
    <property type="entry name" value="Ankyrin_rpt-contain_sf"/>
</dbReference>
<dbReference type="AlphaFoldDB" id="A0A060VU95"/>
<evidence type="ECO:0000313" key="2">
    <source>
        <dbReference type="EMBL" id="CDQ58432.1"/>
    </source>
</evidence>
<feature type="region of interest" description="Disordered" evidence="1">
    <location>
        <begin position="115"/>
        <end position="135"/>
    </location>
</feature>
<dbReference type="Proteomes" id="UP000193380">
    <property type="component" value="Unassembled WGS sequence"/>
</dbReference>
<dbReference type="Gene3D" id="1.25.40.20">
    <property type="entry name" value="Ankyrin repeat-containing domain"/>
    <property type="match status" value="1"/>
</dbReference>
<dbReference type="EMBL" id="FR904304">
    <property type="protein sequence ID" value="CDQ58432.1"/>
    <property type="molecule type" value="Genomic_DNA"/>
</dbReference>
<reference evidence="2" key="2">
    <citation type="submission" date="2014-03" db="EMBL/GenBank/DDBJ databases">
        <authorList>
            <person name="Genoscope - CEA"/>
        </authorList>
    </citation>
    <scope>NUCLEOTIDE SEQUENCE</scope>
</reference>
<gene>
    <name evidence="2" type="ORF">GSONMT00077701001</name>
</gene>
<name>A0A060VU95_ONCMY</name>
<sequence length="184" mass="20249">MSVLQAQTDLVDVNTQNRDGLTPLMLAVRDVDLFEELDVRLPWEYRPVEVVRELLALSADLGVCDVNGCSALHHAAQIESPLKDELIHMMVESLRQPAPTPLDLQCFHPDELRVNSPSPSPSLTDELRATNSPSSSPYLTQNVLIQTAASTEVSDPPVVQLCKKCTSLSFSGDLLHNVILFTMC</sequence>
<evidence type="ECO:0000256" key="1">
    <source>
        <dbReference type="SAM" id="MobiDB-lite"/>
    </source>
</evidence>
<proteinExistence type="predicted"/>
<dbReference type="PaxDb" id="8022-A0A060VU95"/>
<organism evidence="2 3">
    <name type="scientific">Oncorhynchus mykiss</name>
    <name type="common">Rainbow trout</name>
    <name type="synonym">Salmo gairdneri</name>
    <dbReference type="NCBI Taxonomy" id="8022"/>
    <lineage>
        <taxon>Eukaryota</taxon>
        <taxon>Metazoa</taxon>
        <taxon>Chordata</taxon>
        <taxon>Craniata</taxon>
        <taxon>Vertebrata</taxon>
        <taxon>Euteleostomi</taxon>
        <taxon>Actinopterygii</taxon>
        <taxon>Neopterygii</taxon>
        <taxon>Teleostei</taxon>
        <taxon>Protacanthopterygii</taxon>
        <taxon>Salmoniformes</taxon>
        <taxon>Salmonidae</taxon>
        <taxon>Salmoninae</taxon>
        <taxon>Oncorhynchus</taxon>
    </lineage>
</organism>